<proteinExistence type="predicted"/>
<evidence type="ECO:0000313" key="2">
    <source>
        <dbReference type="Proteomes" id="UP000827872"/>
    </source>
</evidence>
<evidence type="ECO:0000313" key="1">
    <source>
        <dbReference type="EMBL" id="KAH7998886.1"/>
    </source>
</evidence>
<reference evidence="1" key="1">
    <citation type="submission" date="2021-08" db="EMBL/GenBank/DDBJ databases">
        <title>The first chromosome-level gecko genome reveals the dynamic sex chromosomes of Neotropical dwarf geckos (Sphaerodactylidae: Sphaerodactylus).</title>
        <authorList>
            <person name="Pinto B.J."/>
            <person name="Keating S.E."/>
            <person name="Gamble T."/>
        </authorList>
    </citation>
    <scope>NUCLEOTIDE SEQUENCE</scope>
    <source>
        <strain evidence="1">TG3544</strain>
    </source>
</reference>
<comment type="caution">
    <text evidence="1">The sequence shown here is derived from an EMBL/GenBank/DDBJ whole genome shotgun (WGS) entry which is preliminary data.</text>
</comment>
<name>A0ACB8F1U1_9SAUR</name>
<gene>
    <name evidence="1" type="ORF">K3G42_002463</name>
</gene>
<sequence>MRAAHPSKNLASHAAPIMVGPTGDHPRPPAYRRDPEAEQEETVAVFLTLERKTGQGHPPLVVHIPGSFPNLA</sequence>
<dbReference type="EMBL" id="CM037618">
    <property type="protein sequence ID" value="KAH7998886.1"/>
    <property type="molecule type" value="Genomic_DNA"/>
</dbReference>
<dbReference type="Proteomes" id="UP000827872">
    <property type="component" value="Linkage Group LG05"/>
</dbReference>
<keyword evidence="2" id="KW-1185">Reference proteome</keyword>
<protein>
    <submittedName>
        <fullName evidence="1">Uncharacterized protein</fullName>
    </submittedName>
</protein>
<accession>A0ACB8F1U1</accession>
<organism evidence="1 2">
    <name type="scientific">Sphaerodactylus townsendi</name>
    <dbReference type="NCBI Taxonomy" id="933632"/>
    <lineage>
        <taxon>Eukaryota</taxon>
        <taxon>Metazoa</taxon>
        <taxon>Chordata</taxon>
        <taxon>Craniata</taxon>
        <taxon>Vertebrata</taxon>
        <taxon>Euteleostomi</taxon>
        <taxon>Lepidosauria</taxon>
        <taxon>Squamata</taxon>
        <taxon>Bifurcata</taxon>
        <taxon>Gekkota</taxon>
        <taxon>Sphaerodactylidae</taxon>
        <taxon>Sphaerodactylus</taxon>
    </lineage>
</organism>